<dbReference type="GO" id="GO:0032050">
    <property type="term" value="F:clathrin heavy chain binding"/>
    <property type="evidence" value="ECO:0007669"/>
    <property type="project" value="TreeGrafter"/>
</dbReference>
<sequence>MVPVSSLGAHSVICRYLYAALAGGDDGKLYANNFNDQDHDELHTMSDFLQRESELLGEEFGTPTGGTYATATGDDLDLDRAASAFPEISLDGSGDLSLPSAPPVAPPLSSTASFASFSDFSSPPPRDVKVTGDDEIEKFENEFPDIEVPSQVLSPPLQQQSAFGSTPTFAPQPAYSSTPILNQAIEEDEPQVIKDWREKQAEEIKARDEASRAKRQETIGKAEHAIDQFYEEYAAKKERNIRENKDLEEEFLANLNASLSQGTTWERICEVIELQNSQSKTIARTGPGATDLTRFKEVLLRLKREGTSAPGAAGY</sequence>
<dbReference type="GO" id="GO:0030132">
    <property type="term" value="C:clathrin coat of coated pit"/>
    <property type="evidence" value="ECO:0007669"/>
    <property type="project" value="InterPro"/>
</dbReference>
<dbReference type="STRING" id="154538.A0A1M2VFW6"/>
<evidence type="ECO:0000256" key="2">
    <source>
        <dbReference type="ARBA" id="ARBA00005263"/>
    </source>
</evidence>
<keyword evidence="3 6" id="KW-0472">Membrane</keyword>
<evidence type="ECO:0000256" key="4">
    <source>
        <dbReference type="ARBA" id="ARBA00023176"/>
    </source>
</evidence>
<dbReference type="PANTHER" id="PTHR10639">
    <property type="entry name" value="CLATHRIN LIGHT CHAIN"/>
    <property type="match status" value="1"/>
</dbReference>
<keyword evidence="4 6" id="KW-0168">Coated pit</keyword>
<protein>
    <recommendedName>
        <fullName evidence="6">Clathrin light chain</fullName>
    </recommendedName>
</protein>
<keyword evidence="5 6" id="KW-0968">Cytoplasmic vesicle</keyword>
<dbReference type="Pfam" id="PF01086">
    <property type="entry name" value="Clathrin_lg_ch"/>
    <property type="match status" value="1"/>
</dbReference>
<dbReference type="InterPro" id="IPR000996">
    <property type="entry name" value="Clathrin_L-chain"/>
</dbReference>
<comment type="function">
    <text evidence="6">Clathrin is the major protein of the polyhedral coat of coated pits and vesicles.</text>
</comment>
<reference evidence="7 8" key="1">
    <citation type="submission" date="2016-10" db="EMBL/GenBank/DDBJ databases">
        <title>Genome sequence of the basidiomycete white-rot fungus Trametes pubescens.</title>
        <authorList>
            <person name="Makela M.R."/>
            <person name="Granchi Z."/>
            <person name="Peng M."/>
            <person name="De Vries R.P."/>
            <person name="Grigoriev I."/>
            <person name="Riley R."/>
            <person name="Hilden K."/>
        </authorList>
    </citation>
    <scope>NUCLEOTIDE SEQUENCE [LARGE SCALE GENOMIC DNA]</scope>
    <source>
        <strain evidence="7 8">FBCC735</strain>
    </source>
</reference>
<dbReference type="GO" id="GO:0072583">
    <property type="term" value="P:clathrin-dependent endocytosis"/>
    <property type="evidence" value="ECO:0007669"/>
    <property type="project" value="TreeGrafter"/>
</dbReference>
<organism evidence="7 8">
    <name type="scientific">Trametes pubescens</name>
    <name type="common">White-rot fungus</name>
    <dbReference type="NCBI Taxonomy" id="154538"/>
    <lineage>
        <taxon>Eukaryota</taxon>
        <taxon>Fungi</taxon>
        <taxon>Dikarya</taxon>
        <taxon>Basidiomycota</taxon>
        <taxon>Agaricomycotina</taxon>
        <taxon>Agaricomycetes</taxon>
        <taxon>Polyporales</taxon>
        <taxon>Polyporaceae</taxon>
        <taxon>Trametes</taxon>
    </lineage>
</organism>
<comment type="subcellular location">
    <subcellularLocation>
        <location evidence="1 6">Cytoplasmic vesicle membrane</location>
        <topology evidence="1 6">Peripheral membrane protein</topology>
        <orientation evidence="1 6">Cytoplasmic side</orientation>
    </subcellularLocation>
    <subcellularLocation>
        <location evidence="6">Membrane</location>
        <location evidence="6">Coated pit</location>
        <topology evidence="6">Peripheral membrane protein</topology>
        <orientation evidence="6">Cytoplasmic side</orientation>
    </subcellularLocation>
    <text evidence="6">Cytoplasmic face of coated pits and vesicles.</text>
</comment>
<evidence type="ECO:0000256" key="3">
    <source>
        <dbReference type="ARBA" id="ARBA00023136"/>
    </source>
</evidence>
<comment type="similarity">
    <text evidence="2 6">Belongs to the clathrin light chain family.</text>
</comment>
<dbReference type="PANTHER" id="PTHR10639:SF7">
    <property type="entry name" value="CLATHRIN LIGHT CHAIN"/>
    <property type="match status" value="1"/>
</dbReference>
<dbReference type="GO" id="GO:0005198">
    <property type="term" value="F:structural molecule activity"/>
    <property type="evidence" value="ECO:0007669"/>
    <property type="project" value="InterPro"/>
</dbReference>
<dbReference type="GO" id="GO:0006886">
    <property type="term" value="P:intracellular protein transport"/>
    <property type="evidence" value="ECO:0007669"/>
    <property type="project" value="InterPro"/>
</dbReference>
<comment type="caution">
    <text evidence="7">The sequence shown here is derived from an EMBL/GenBank/DDBJ whole genome shotgun (WGS) entry which is preliminary data.</text>
</comment>
<accession>A0A1M2VFW6</accession>
<evidence type="ECO:0000256" key="1">
    <source>
        <dbReference type="ARBA" id="ARBA00004180"/>
    </source>
</evidence>
<name>A0A1M2VFW6_TRAPU</name>
<evidence type="ECO:0000313" key="7">
    <source>
        <dbReference type="EMBL" id="OJT06502.1"/>
    </source>
</evidence>
<evidence type="ECO:0000256" key="5">
    <source>
        <dbReference type="ARBA" id="ARBA00023329"/>
    </source>
</evidence>
<dbReference type="EMBL" id="MNAD01001305">
    <property type="protein sequence ID" value="OJT06502.1"/>
    <property type="molecule type" value="Genomic_DNA"/>
</dbReference>
<dbReference type="GO" id="GO:0030130">
    <property type="term" value="C:clathrin coat of trans-Golgi network vesicle"/>
    <property type="evidence" value="ECO:0007669"/>
    <property type="project" value="InterPro"/>
</dbReference>
<dbReference type="Proteomes" id="UP000184267">
    <property type="component" value="Unassembled WGS sequence"/>
</dbReference>
<evidence type="ECO:0000313" key="8">
    <source>
        <dbReference type="Proteomes" id="UP000184267"/>
    </source>
</evidence>
<evidence type="ECO:0000256" key="6">
    <source>
        <dbReference type="RuleBase" id="RU363137"/>
    </source>
</evidence>
<dbReference type="AlphaFoldDB" id="A0A1M2VFW6"/>
<gene>
    <name evidence="7" type="ORF">TRAPUB_2661</name>
</gene>
<dbReference type="OrthoDB" id="5512at2759"/>
<dbReference type="OMA" id="QVIKDWR"/>
<proteinExistence type="inferred from homology"/>
<keyword evidence="8" id="KW-1185">Reference proteome</keyword>